<comment type="caution">
    <text evidence="5">The sequence shown here is derived from an EMBL/GenBank/DDBJ whole genome shotgun (WGS) entry which is preliminary data.</text>
</comment>
<keyword evidence="6" id="KW-1185">Reference proteome</keyword>
<dbReference type="InterPro" id="IPR036279">
    <property type="entry name" value="5-3_exonuclease_C_sf"/>
</dbReference>
<dbReference type="InterPro" id="IPR029060">
    <property type="entry name" value="PIN-like_dom_sf"/>
</dbReference>
<dbReference type="SUPFAM" id="SSF47807">
    <property type="entry name" value="5' to 3' exonuclease, C-terminal subdomain"/>
    <property type="match status" value="1"/>
</dbReference>
<evidence type="ECO:0000256" key="3">
    <source>
        <dbReference type="ARBA" id="ARBA00023125"/>
    </source>
</evidence>
<dbReference type="Gene3D" id="3.40.50.1010">
    <property type="entry name" value="5'-nuclease"/>
    <property type="match status" value="1"/>
</dbReference>
<dbReference type="SUPFAM" id="SSF88723">
    <property type="entry name" value="PIN domain-like"/>
    <property type="match status" value="1"/>
</dbReference>
<dbReference type="GO" id="GO:0003677">
    <property type="term" value="F:DNA binding"/>
    <property type="evidence" value="ECO:0007669"/>
    <property type="project" value="UniProtKB-KW"/>
</dbReference>
<dbReference type="SMART" id="SM00279">
    <property type="entry name" value="HhH2"/>
    <property type="match status" value="1"/>
</dbReference>
<dbReference type="PANTHER" id="PTHR42646:SF2">
    <property type="entry name" value="5'-3' EXONUCLEASE FAMILY PROTEIN"/>
    <property type="match status" value="1"/>
</dbReference>
<dbReference type="GO" id="GO:0033567">
    <property type="term" value="P:DNA replication, Okazaki fragment processing"/>
    <property type="evidence" value="ECO:0007669"/>
    <property type="project" value="InterPro"/>
</dbReference>
<dbReference type="Pfam" id="PF02739">
    <property type="entry name" value="5_3_exonuc_N"/>
    <property type="match status" value="1"/>
</dbReference>
<dbReference type="AlphaFoldDB" id="A0A7Y6TY75"/>
<keyword evidence="2" id="KW-0378">Hydrolase</keyword>
<dbReference type="InterPro" id="IPR038969">
    <property type="entry name" value="FEN"/>
</dbReference>
<dbReference type="EMBL" id="JABWMJ010000009">
    <property type="protein sequence ID" value="NUZ07817.1"/>
    <property type="molecule type" value="Genomic_DNA"/>
</dbReference>
<dbReference type="InterPro" id="IPR020046">
    <property type="entry name" value="5-3_exonucl_a-hlix_arch_N"/>
</dbReference>
<sequence length="280" mass="30528">MIVHVVDGTYELFRHFHGLRRFTKGKDRPFGGAVGVLQTVLEMIEQGATHLGVATDHVIESFRNRLWDGYKTGEGIEPALLAQFHPLEEGLRALGVATWAMTELEADDALASAAHLASADPRVDKVCIWTPDKDLAQCVDGDRVVQVDRKGKQIRNADAVRVKFGVVPAQIPDYLALVGDTADGYPGIRGIGPVGAAQLLNRHGPIESFPQSVLGAQRELALLFKDLATLRADAALFDDVDELRWAGPTPAFEAWAEHAGSPRLVERARKAWMKVERAAG</sequence>
<dbReference type="Pfam" id="PF01367">
    <property type="entry name" value="5_3_exonuc"/>
    <property type="match status" value="1"/>
</dbReference>
<accession>A0A7Y6TY75</accession>
<evidence type="ECO:0000256" key="2">
    <source>
        <dbReference type="ARBA" id="ARBA00022801"/>
    </source>
</evidence>
<dbReference type="CDD" id="cd09898">
    <property type="entry name" value="H3TH_53EXO"/>
    <property type="match status" value="1"/>
</dbReference>
<gene>
    <name evidence="5" type="ORF">HQN59_18800</name>
</gene>
<keyword evidence="5" id="KW-0255">Endonuclease</keyword>
<organism evidence="5 6">
    <name type="scientific">Piscinibacter koreensis</name>
    <dbReference type="NCBI Taxonomy" id="2742824"/>
    <lineage>
        <taxon>Bacteria</taxon>
        <taxon>Pseudomonadati</taxon>
        <taxon>Pseudomonadota</taxon>
        <taxon>Betaproteobacteria</taxon>
        <taxon>Burkholderiales</taxon>
        <taxon>Sphaerotilaceae</taxon>
        <taxon>Piscinibacter</taxon>
    </lineage>
</organism>
<evidence type="ECO:0000313" key="5">
    <source>
        <dbReference type="EMBL" id="NUZ07817.1"/>
    </source>
</evidence>
<proteinExistence type="predicted"/>
<reference evidence="5 6" key="1">
    <citation type="submission" date="2020-06" db="EMBL/GenBank/DDBJ databases">
        <title>Schlegella sp. ID0723 isolated from air conditioner.</title>
        <authorList>
            <person name="Kim D.Y."/>
            <person name="Kim D.-U."/>
        </authorList>
    </citation>
    <scope>NUCLEOTIDE SEQUENCE [LARGE SCALE GENOMIC DNA]</scope>
    <source>
        <strain evidence="5 6">ID0723</strain>
    </source>
</reference>
<dbReference type="SMART" id="SM00475">
    <property type="entry name" value="53EXOc"/>
    <property type="match status" value="1"/>
</dbReference>
<evidence type="ECO:0000313" key="6">
    <source>
        <dbReference type="Proteomes" id="UP000529637"/>
    </source>
</evidence>
<dbReference type="InterPro" id="IPR008918">
    <property type="entry name" value="HhH2"/>
</dbReference>
<dbReference type="GO" id="GO:0017108">
    <property type="term" value="F:5'-flap endonuclease activity"/>
    <property type="evidence" value="ECO:0007669"/>
    <property type="project" value="InterPro"/>
</dbReference>
<dbReference type="InterPro" id="IPR020045">
    <property type="entry name" value="DNA_polI_H3TH"/>
</dbReference>
<name>A0A7Y6TY75_9BURK</name>
<dbReference type="Proteomes" id="UP000529637">
    <property type="component" value="Unassembled WGS sequence"/>
</dbReference>
<keyword evidence="3" id="KW-0238">DNA-binding</keyword>
<evidence type="ECO:0000256" key="1">
    <source>
        <dbReference type="ARBA" id="ARBA00022722"/>
    </source>
</evidence>
<protein>
    <submittedName>
        <fullName evidence="5">Flap endonuclease</fullName>
    </submittedName>
</protein>
<dbReference type="Gene3D" id="1.10.150.20">
    <property type="entry name" value="5' to 3' exonuclease, C-terminal subdomain"/>
    <property type="match status" value="1"/>
</dbReference>
<dbReference type="PANTHER" id="PTHR42646">
    <property type="entry name" value="FLAP ENDONUCLEASE XNI"/>
    <property type="match status" value="1"/>
</dbReference>
<dbReference type="RefSeq" id="WP_176070652.1">
    <property type="nucleotide sequence ID" value="NZ_JABWMJ010000009.1"/>
</dbReference>
<dbReference type="GO" id="GO:0008409">
    <property type="term" value="F:5'-3' exonuclease activity"/>
    <property type="evidence" value="ECO:0007669"/>
    <property type="project" value="InterPro"/>
</dbReference>
<feature type="domain" description="5'-3' exonuclease" evidence="4">
    <location>
        <begin position="1"/>
        <end position="246"/>
    </location>
</feature>
<dbReference type="InterPro" id="IPR002421">
    <property type="entry name" value="5-3_exonuclease"/>
</dbReference>
<keyword evidence="1" id="KW-0540">Nuclease</keyword>
<evidence type="ECO:0000259" key="4">
    <source>
        <dbReference type="SMART" id="SM00475"/>
    </source>
</evidence>
<dbReference type="CDD" id="cd09859">
    <property type="entry name" value="PIN_53EXO"/>
    <property type="match status" value="1"/>
</dbReference>